<dbReference type="EMBL" id="JBDFQZ010000012">
    <property type="protein sequence ID" value="KAK9672885.1"/>
    <property type="molecule type" value="Genomic_DNA"/>
</dbReference>
<evidence type="ECO:0000313" key="1">
    <source>
        <dbReference type="EMBL" id="KAK9672885.1"/>
    </source>
</evidence>
<sequence>MILVAGNVAPNNTAPPEFSVKIAEKLDNYIVVYDDNDEEASSSSSSSFRRHSGDFSFSFSFSSFSLPPSSPQQPRRWTSTSEAASADYHHYHSHRILRRRSWKGEGWLWKDGRRGRGFLGRRRSKGVVFEEVTRVVTSAAFEFEVIFIA</sequence>
<accession>A0AAW1HA38</accession>
<keyword evidence="2" id="KW-1185">Reference proteome</keyword>
<organism evidence="1 2">
    <name type="scientific">Saponaria officinalis</name>
    <name type="common">Common soapwort</name>
    <name type="synonym">Lychnis saponaria</name>
    <dbReference type="NCBI Taxonomy" id="3572"/>
    <lineage>
        <taxon>Eukaryota</taxon>
        <taxon>Viridiplantae</taxon>
        <taxon>Streptophyta</taxon>
        <taxon>Embryophyta</taxon>
        <taxon>Tracheophyta</taxon>
        <taxon>Spermatophyta</taxon>
        <taxon>Magnoliopsida</taxon>
        <taxon>eudicotyledons</taxon>
        <taxon>Gunneridae</taxon>
        <taxon>Pentapetalae</taxon>
        <taxon>Caryophyllales</taxon>
        <taxon>Caryophyllaceae</taxon>
        <taxon>Caryophylleae</taxon>
        <taxon>Saponaria</taxon>
    </lineage>
</organism>
<evidence type="ECO:0000313" key="2">
    <source>
        <dbReference type="Proteomes" id="UP001443914"/>
    </source>
</evidence>
<proteinExistence type="predicted"/>
<dbReference type="Proteomes" id="UP001443914">
    <property type="component" value="Unassembled WGS sequence"/>
</dbReference>
<reference evidence="1" key="1">
    <citation type="submission" date="2024-03" db="EMBL/GenBank/DDBJ databases">
        <title>WGS assembly of Saponaria officinalis var. Norfolk2.</title>
        <authorList>
            <person name="Jenkins J."/>
            <person name="Shu S."/>
            <person name="Grimwood J."/>
            <person name="Barry K."/>
            <person name="Goodstein D."/>
            <person name="Schmutz J."/>
            <person name="Leebens-Mack J."/>
            <person name="Osbourn A."/>
        </authorList>
    </citation>
    <scope>NUCLEOTIDE SEQUENCE [LARGE SCALE GENOMIC DNA]</scope>
    <source>
        <strain evidence="1">JIC</strain>
    </source>
</reference>
<name>A0AAW1HA38_SAPOF</name>
<protein>
    <submittedName>
        <fullName evidence="1">Uncharacterized protein</fullName>
    </submittedName>
</protein>
<gene>
    <name evidence="1" type="ORF">RND81_12G132200</name>
</gene>
<comment type="caution">
    <text evidence="1">The sequence shown here is derived from an EMBL/GenBank/DDBJ whole genome shotgun (WGS) entry which is preliminary data.</text>
</comment>
<dbReference type="AlphaFoldDB" id="A0AAW1HA38"/>